<organism evidence="2 3">
    <name type="scientific">Galerina marginata (strain CBS 339.88)</name>
    <dbReference type="NCBI Taxonomy" id="685588"/>
    <lineage>
        <taxon>Eukaryota</taxon>
        <taxon>Fungi</taxon>
        <taxon>Dikarya</taxon>
        <taxon>Basidiomycota</taxon>
        <taxon>Agaricomycotina</taxon>
        <taxon>Agaricomycetes</taxon>
        <taxon>Agaricomycetidae</taxon>
        <taxon>Agaricales</taxon>
        <taxon>Agaricineae</taxon>
        <taxon>Strophariaceae</taxon>
        <taxon>Galerina</taxon>
    </lineage>
</organism>
<dbReference type="Proteomes" id="UP000027222">
    <property type="component" value="Unassembled WGS sequence"/>
</dbReference>
<evidence type="ECO:0000313" key="3">
    <source>
        <dbReference type="Proteomes" id="UP000027222"/>
    </source>
</evidence>
<feature type="transmembrane region" description="Helical" evidence="1">
    <location>
        <begin position="22"/>
        <end position="43"/>
    </location>
</feature>
<proteinExistence type="predicted"/>
<dbReference type="HOGENOM" id="CLU_2527631_0_0_1"/>
<sequence>MTRAAREPQHLRVLRTHPICLIISRLHSASTFFLAFLAAIYFVTQAHSLRTRRNYTVFTSNRYRFPNHRRNASRSMFRNHPLSL</sequence>
<accession>A0A067T963</accession>
<dbReference type="EMBL" id="KL142373">
    <property type="protein sequence ID" value="KDR79691.1"/>
    <property type="molecule type" value="Genomic_DNA"/>
</dbReference>
<reference evidence="3" key="1">
    <citation type="journal article" date="2014" name="Proc. Natl. Acad. Sci. U.S.A.">
        <title>Extensive sampling of basidiomycete genomes demonstrates inadequacy of the white-rot/brown-rot paradigm for wood decay fungi.</title>
        <authorList>
            <person name="Riley R."/>
            <person name="Salamov A.A."/>
            <person name="Brown D.W."/>
            <person name="Nagy L.G."/>
            <person name="Floudas D."/>
            <person name="Held B.W."/>
            <person name="Levasseur A."/>
            <person name="Lombard V."/>
            <person name="Morin E."/>
            <person name="Otillar R."/>
            <person name="Lindquist E.A."/>
            <person name="Sun H."/>
            <person name="LaButti K.M."/>
            <person name="Schmutz J."/>
            <person name="Jabbour D."/>
            <person name="Luo H."/>
            <person name="Baker S.E."/>
            <person name="Pisabarro A.G."/>
            <person name="Walton J.D."/>
            <person name="Blanchette R.A."/>
            <person name="Henrissat B."/>
            <person name="Martin F."/>
            <person name="Cullen D."/>
            <person name="Hibbett D.S."/>
            <person name="Grigoriev I.V."/>
        </authorList>
    </citation>
    <scope>NUCLEOTIDE SEQUENCE [LARGE SCALE GENOMIC DNA]</scope>
    <source>
        <strain evidence="3">CBS 339.88</strain>
    </source>
</reference>
<gene>
    <name evidence="2" type="ORF">GALMADRAFT_1247852</name>
</gene>
<name>A0A067T963_GALM3</name>
<keyword evidence="3" id="KW-1185">Reference proteome</keyword>
<keyword evidence="1" id="KW-1133">Transmembrane helix</keyword>
<dbReference type="AlphaFoldDB" id="A0A067T963"/>
<evidence type="ECO:0000313" key="2">
    <source>
        <dbReference type="EMBL" id="KDR79691.1"/>
    </source>
</evidence>
<evidence type="ECO:0000256" key="1">
    <source>
        <dbReference type="SAM" id="Phobius"/>
    </source>
</evidence>
<protein>
    <submittedName>
        <fullName evidence="2">Uncharacterized protein</fullName>
    </submittedName>
</protein>
<keyword evidence="1" id="KW-0472">Membrane</keyword>
<keyword evidence="1" id="KW-0812">Transmembrane</keyword>